<keyword evidence="2" id="KW-1185">Reference proteome</keyword>
<dbReference type="EMBL" id="VHLH01000039">
    <property type="protein sequence ID" value="TPW26016.1"/>
    <property type="molecule type" value="Genomic_DNA"/>
</dbReference>
<dbReference type="InterPro" id="IPR036388">
    <property type="entry name" value="WH-like_DNA-bd_sf"/>
</dbReference>
<reference evidence="1 2" key="1">
    <citation type="submission" date="2019-06" db="EMBL/GenBank/DDBJ databases">
        <authorList>
            <person name="Li M."/>
        </authorList>
    </citation>
    <scope>NUCLEOTIDE SEQUENCE [LARGE SCALE GENOMIC DNA]</scope>
    <source>
        <strain evidence="1 2">BGMRC6574</strain>
    </source>
</reference>
<dbReference type="Proteomes" id="UP000320314">
    <property type="component" value="Unassembled WGS sequence"/>
</dbReference>
<sequence>MDTQIEPPTCPCCGKPVDKVEVEALEDAPLSYTRKSIVRRLISAYPRMVSAETLMNAMYGGAREPENARLSLAVTMTAIRKILRPHGWTISRSKGGQANKGYFKLERTDAEAEAA</sequence>
<gene>
    <name evidence="1" type="ORF">FJU11_16505</name>
</gene>
<evidence type="ECO:0008006" key="3">
    <source>
        <dbReference type="Google" id="ProtNLM"/>
    </source>
</evidence>
<accession>A0A506TXH8</accession>
<evidence type="ECO:0000313" key="1">
    <source>
        <dbReference type="EMBL" id="TPW26016.1"/>
    </source>
</evidence>
<comment type="caution">
    <text evidence="1">The sequence shown here is derived from an EMBL/GenBank/DDBJ whole genome shotgun (WGS) entry which is preliminary data.</text>
</comment>
<dbReference type="AlphaFoldDB" id="A0A506TXH8"/>
<protein>
    <recommendedName>
        <fullName evidence="3">Helix-turn-helix domain-containing protein</fullName>
    </recommendedName>
</protein>
<dbReference type="OrthoDB" id="8401256at2"/>
<proteinExistence type="predicted"/>
<dbReference type="RefSeq" id="WP_141168184.1">
    <property type="nucleotide sequence ID" value="NZ_VHLH01000039.1"/>
</dbReference>
<dbReference type="Gene3D" id="1.10.10.10">
    <property type="entry name" value="Winged helix-like DNA-binding domain superfamily/Winged helix DNA-binding domain"/>
    <property type="match status" value="1"/>
</dbReference>
<name>A0A506TXH8_9HYPH</name>
<evidence type="ECO:0000313" key="2">
    <source>
        <dbReference type="Proteomes" id="UP000320314"/>
    </source>
</evidence>
<organism evidence="1 2">
    <name type="scientific">Pararhizobium mangrovi</name>
    <dbReference type="NCBI Taxonomy" id="2590452"/>
    <lineage>
        <taxon>Bacteria</taxon>
        <taxon>Pseudomonadati</taxon>
        <taxon>Pseudomonadota</taxon>
        <taxon>Alphaproteobacteria</taxon>
        <taxon>Hyphomicrobiales</taxon>
        <taxon>Rhizobiaceae</taxon>
        <taxon>Rhizobium/Agrobacterium group</taxon>
        <taxon>Pararhizobium</taxon>
    </lineage>
</organism>